<comment type="caution">
    <text evidence="1">The sequence shown here is derived from an EMBL/GenBank/DDBJ whole genome shotgun (WGS) entry which is preliminary data.</text>
</comment>
<evidence type="ECO:0000313" key="2">
    <source>
        <dbReference type="Proteomes" id="UP000292423"/>
    </source>
</evidence>
<reference evidence="1 2" key="1">
    <citation type="submission" date="2019-02" db="EMBL/GenBank/DDBJ databases">
        <title>Genomic Encyclopedia of Type Strains, Phase IV (KMG-IV): sequencing the most valuable type-strain genomes for metagenomic binning, comparative biology and taxonomic classification.</title>
        <authorList>
            <person name="Goeker M."/>
        </authorList>
    </citation>
    <scope>NUCLEOTIDE SEQUENCE [LARGE SCALE GENOMIC DNA]</scope>
    <source>
        <strain evidence="1 2">DSM 105135</strain>
    </source>
</reference>
<protein>
    <submittedName>
        <fullName evidence="1">Uncharacterized protein</fullName>
    </submittedName>
</protein>
<name>A0A4V2G3F4_9GAMM</name>
<organism evidence="1 2">
    <name type="scientific">Fluviicoccus keumensis</name>
    <dbReference type="NCBI Taxonomy" id="1435465"/>
    <lineage>
        <taxon>Bacteria</taxon>
        <taxon>Pseudomonadati</taxon>
        <taxon>Pseudomonadota</taxon>
        <taxon>Gammaproteobacteria</taxon>
        <taxon>Moraxellales</taxon>
        <taxon>Moraxellaceae</taxon>
        <taxon>Fluviicoccus</taxon>
    </lineage>
</organism>
<dbReference type="AlphaFoldDB" id="A0A4V2G3F4"/>
<accession>A0A4V2G3F4</accession>
<dbReference type="EMBL" id="SHKX01000017">
    <property type="protein sequence ID" value="RZU36726.1"/>
    <property type="molecule type" value="Genomic_DNA"/>
</dbReference>
<sequence>MSGAVAMHAHEYVHFLHNASTTAGQAYLLSNLMLLRVMAGGCDDQGYFLGMDSMPEEGRNSLRYVAAVMCEQLGATFARELQDCKDVSNWECSPPDISEYDGIPSVVATFSARNGRNESRSQSVNIGLGFITEGIAYEVDREIRHLNGMAESELDSETRIFPYLAYRVLIRSWSGRDLDAHDRIAIGVAALASQFSGRLLVTICGELKNTARSLDSVLAMANKSCLDESKQVLALLRKQRDDLSKGDVIWTAMGEYMRLAEAGVQLRQNSSAPEFAFLSRTMSSEEFRNCIGGMLDCLVIQSKPGKLLEMYWIGPGQIAKDDRSMSLPWRSSIGDAFQSAPYYRRRLRCFHRSFN</sequence>
<proteinExistence type="predicted"/>
<evidence type="ECO:0000313" key="1">
    <source>
        <dbReference type="EMBL" id="RZU36726.1"/>
    </source>
</evidence>
<gene>
    <name evidence="1" type="ORF">EV700_3192</name>
</gene>
<keyword evidence="2" id="KW-1185">Reference proteome</keyword>
<dbReference type="Proteomes" id="UP000292423">
    <property type="component" value="Unassembled WGS sequence"/>
</dbReference>